<dbReference type="GeneTree" id="ENSGT00940000176070"/>
<evidence type="ECO:0000313" key="11">
    <source>
        <dbReference type="Proteomes" id="UP000694546"/>
    </source>
</evidence>
<evidence type="ECO:0000256" key="5">
    <source>
        <dbReference type="ARBA" id="ARBA00022685"/>
    </source>
</evidence>
<sequence>MTLTQLCYVCLAVLLGSISLSRVDGAPQSERLGEYLETEEDLDRMLLLDYLAEMAPARTNEVLPEEEVSGIREVMRRHLALSQRERKAGCRNFFWKTFTSC</sequence>
<evidence type="ECO:0000256" key="2">
    <source>
        <dbReference type="ARBA" id="ARBA00004613"/>
    </source>
</evidence>
<keyword evidence="4" id="KW-0964">Secreted</keyword>
<evidence type="ECO:0000313" key="10">
    <source>
        <dbReference type="Ensembl" id="ENSGMOP00000068538.1"/>
    </source>
</evidence>
<keyword evidence="11" id="KW-1185">Reference proteome</keyword>
<comment type="similarity">
    <text evidence="3">Belongs to the somatostatin family.</text>
</comment>
<feature type="signal peptide" evidence="8">
    <location>
        <begin position="1"/>
        <end position="25"/>
    </location>
</feature>
<evidence type="ECO:0000259" key="9">
    <source>
        <dbReference type="Pfam" id="PF03002"/>
    </source>
</evidence>
<protein>
    <recommendedName>
        <fullName evidence="9">Somatostatin/Cortistatin C-terminal domain-containing protein</fullName>
    </recommendedName>
</protein>
<evidence type="ECO:0000256" key="3">
    <source>
        <dbReference type="ARBA" id="ARBA00008327"/>
    </source>
</evidence>
<dbReference type="PANTHER" id="PTHR10558">
    <property type="entry name" value="SOMATOSTATIN"/>
    <property type="match status" value="1"/>
</dbReference>
<comment type="function">
    <text evidence="1">Somatostatin inhibits the release of somatotropin.</text>
</comment>
<evidence type="ECO:0000256" key="6">
    <source>
        <dbReference type="ARBA" id="ARBA00022702"/>
    </source>
</evidence>
<reference evidence="10" key="2">
    <citation type="submission" date="2025-09" db="UniProtKB">
        <authorList>
            <consortium name="Ensembl"/>
        </authorList>
    </citation>
    <scope>IDENTIFICATION</scope>
</reference>
<reference evidence="10" key="1">
    <citation type="submission" date="2025-08" db="UniProtKB">
        <authorList>
            <consortium name="Ensembl"/>
        </authorList>
    </citation>
    <scope>IDENTIFICATION</scope>
</reference>
<dbReference type="Proteomes" id="UP000694546">
    <property type="component" value="Chromosome 17"/>
</dbReference>
<evidence type="ECO:0000256" key="7">
    <source>
        <dbReference type="ARBA" id="ARBA00023157"/>
    </source>
</evidence>
<evidence type="ECO:0000256" key="1">
    <source>
        <dbReference type="ARBA" id="ARBA00003524"/>
    </source>
</evidence>
<organism evidence="10 11">
    <name type="scientific">Gadus morhua</name>
    <name type="common">Atlantic cod</name>
    <dbReference type="NCBI Taxonomy" id="8049"/>
    <lineage>
        <taxon>Eukaryota</taxon>
        <taxon>Metazoa</taxon>
        <taxon>Chordata</taxon>
        <taxon>Craniata</taxon>
        <taxon>Vertebrata</taxon>
        <taxon>Euteleostomi</taxon>
        <taxon>Actinopterygii</taxon>
        <taxon>Neopterygii</taxon>
        <taxon>Teleostei</taxon>
        <taxon>Neoteleostei</taxon>
        <taxon>Acanthomorphata</taxon>
        <taxon>Zeiogadaria</taxon>
        <taxon>Gadariae</taxon>
        <taxon>Gadiformes</taxon>
        <taxon>Gadoidei</taxon>
        <taxon>Gadidae</taxon>
        <taxon>Gadus</taxon>
    </lineage>
</organism>
<keyword evidence="7" id="KW-1015">Disulfide bond</keyword>
<keyword evidence="5" id="KW-0165">Cleavage on pair of basic residues</keyword>
<keyword evidence="6" id="KW-0372">Hormone</keyword>
<dbReference type="GO" id="GO:0030334">
    <property type="term" value="P:regulation of cell migration"/>
    <property type="evidence" value="ECO:0007669"/>
    <property type="project" value="TreeGrafter"/>
</dbReference>
<evidence type="ECO:0000256" key="8">
    <source>
        <dbReference type="SAM" id="SignalP"/>
    </source>
</evidence>
<dbReference type="InterPro" id="IPR004250">
    <property type="entry name" value="Somatostatin"/>
</dbReference>
<proteinExistence type="inferred from homology"/>
<name>A0A8C5D2U0_GADMO</name>
<gene>
    <name evidence="10" type="primary">sst5</name>
</gene>
<feature type="chain" id="PRO_5034008208" description="Somatostatin/Cortistatin C-terminal domain-containing protein" evidence="8">
    <location>
        <begin position="26"/>
        <end position="101"/>
    </location>
</feature>
<dbReference type="AlphaFoldDB" id="A0A8C5D2U0"/>
<accession>A0A8C5D2U0</accession>
<dbReference type="InterPro" id="IPR018142">
    <property type="entry name" value="Somatostatin/Cortistatin_C"/>
</dbReference>
<comment type="subcellular location">
    <subcellularLocation>
        <location evidence="2">Secreted</location>
    </subcellularLocation>
</comment>
<dbReference type="GO" id="GO:0005615">
    <property type="term" value="C:extracellular space"/>
    <property type="evidence" value="ECO:0007669"/>
    <property type="project" value="TreeGrafter"/>
</dbReference>
<dbReference type="Pfam" id="PF03002">
    <property type="entry name" value="Somatostatin"/>
    <property type="match status" value="1"/>
</dbReference>
<dbReference type="OrthoDB" id="9948948at2759"/>
<keyword evidence="8" id="KW-0732">Signal</keyword>
<dbReference type="Ensembl" id="ENSGMOT00000042881.1">
    <property type="protein sequence ID" value="ENSGMOP00000068538.1"/>
    <property type="gene ID" value="ENSGMOG00000029597.1"/>
</dbReference>
<dbReference type="GO" id="GO:0005179">
    <property type="term" value="F:hormone activity"/>
    <property type="evidence" value="ECO:0007669"/>
    <property type="project" value="UniProtKB-KW"/>
</dbReference>
<feature type="domain" description="Somatostatin/Cortistatin C-terminal" evidence="9">
    <location>
        <begin position="84"/>
        <end position="101"/>
    </location>
</feature>
<evidence type="ECO:0000256" key="4">
    <source>
        <dbReference type="ARBA" id="ARBA00022525"/>
    </source>
</evidence>